<name>A0A4R0X633_9BURK</name>
<organism evidence="1 2">
    <name type="scientific">Paraburkholderia steynii</name>
    <dbReference type="NCBI Taxonomy" id="1245441"/>
    <lineage>
        <taxon>Bacteria</taxon>
        <taxon>Pseudomonadati</taxon>
        <taxon>Pseudomonadota</taxon>
        <taxon>Betaproteobacteria</taxon>
        <taxon>Burkholderiales</taxon>
        <taxon>Burkholderiaceae</taxon>
        <taxon>Paraburkholderia</taxon>
    </lineage>
</organism>
<keyword evidence="2" id="KW-1185">Reference proteome</keyword>
<dbReference type="Proteomes" id="UP000294200">
    <property type="component" value="Unassembled WGS sequence"/>
</dbReference>
<evidence type="ECO:0000313" key="2">
    <source>
        <dbReference type="Proteomes" id="UP000294200"/>
    </source>
</evidence>
<accession>A0A4R0X633</accession>
<gene>
    <name evidence="1" type="ORF">BZM27_52625</name>
</gene>
<evidence type="ECO:0000313" key="1">
    <source>
        <dbReference type="EMBL" id="TCG02870.1"/>
    </source>
</evidence>
<protein>
    <submittedName>
        <fullName evidence="1">Uncharacterized protein</fullName>
    </submittedName>
</protein>
<dbReference type="AlphaFoldDB" id="A0A4R0X633"/>
<reference evidence="1 2" key="1">
    <citation type="submission" date="2017-02" db="EMBL/GenBank/DDBJ databases">
        <title>Paraburkholderia sophoroidis sp. nov. and Paraburkholderia steynii sp. nov. rhizobial symbionts of the fynbos legume Hypocalyptus sophoroides.</title>
        <authorList>
            <person name="Steenkamp E.T."/>
            <person name="Beukes C.W."/>
            <person name="Van Zyl E."/>
            <person name="Avontuur J."/>
            <person name="Chan W.Y."/>
            <person name="Hassen A."/>
            <person name="Palmer M."/>
            <person name="Mthombeni L."/>
            <person name="Phalane F."/>
            <person name="Sereme K."/>
            <person name="Venter S.N."/>
        </authorList>
    </citation>
    <scope>NUCLEOTIDE SEQUENCE [LARGE SCALE GENOMIC DNA]</scope>
    <source>
        <strain evidence="1 2">HC1.1ba</strain>
    </source>
</reference>
<proteinExistence type="predicted"/>
<comment type="caution">
    <text evidence="1">The sequence shown here is derived from an EMBL/GenBank/DDBJ whole genome shotgun (WGS) entry which is preliminary data.</text>
</comment>
<sequence>MSRVRGRRQNNSYGGWFTAVRLIGPERQSHDKNARGHFIYADVLVPDHVREFALGPFQPDGTLRVQVWTASHLKTLRPFLASGDIEWDVRGAE</sequence>
<dbReference type="EMBL" id="MWML01000667">
    <property type="protein sequence ID" value="TCG02870.1"/>
    <property type="molecule type" value="Genomic_DNA"/>
</dbReference>